<protein>
    <recommendedName>
        <fullName evidence="5">Lipoprotein</fullName>
    </recommendedName>
</protein>
<accession>A0A9D2B7M5</accession>
<evidence type="ECO:0000256" key="1">
    <source>
        <dbReference type="SAM" id="MobiDB-lite"/>
    </source>
</evidence>
<feature type="region of interest" description="Disordered" evidence="1">
    <location>
        <begin position="29"/>
        <end position="48"/>
    </location>
</feature>
<dbReference type="EMBL" id="DXES01000179">
    <property type="protein sequence ID" value="HIX66280.1"/>
    <property type="molecule type" value="Genomic_DNA"/>
</dbReference>
<sequence length="178" mass="19389">MKRRSWAALAALLLVFSLSLCVHGLPAGEGTEQDVPQRGPQEPQSSSHGLLRWEGASLLLTEPEAGCEAFLSVDPVEEIAGRNPQAEVYFRCFSGDEGLPCRAVLTLENPYLEGEGPAPLPEDCRLYSLAKDGSLLDVTSLFTYVAEDEDGNQIDGWRTKVWTLGSYVIADCDLEDEA</sequence>
<feature type="signal peptide" evidence="2">
    <location>
        <begin position="1"/>
        <end position="24"/>
    </location>
</feature>
<reference evidence="3" key="1">
    <citation type="journal article" date="2021" name="PeerJ">
        <title>Extensive microbial diversity within the chicken gut microbiome revealed by metagenomics and culture.</title>
        <authorList>
            <person name="Gilroy R."/>
            <person name="Ravi A."/>
            <person name="Getino M."/>
            <person name="Pursley I."/>
            <person name="Horton D.L."/>
            <person name="Alikhan N.F."/>
            <person name="Baker D."/>
            <person name="Gharbi K."/>
            <person name="Hall N."/>
            <person name="Watson M."/>
            <person name="Adriaenssens E.M."/>
            <person name="Foster-Nyarko E."/>
            <person name="Jarju S."/>
            <person name="Secka A."/>
            <person name="Antonio M."/>
            <person name="Oren A."/>
            <person name="Chaudhuri R.R."/>
            <person name="La Ragione R."/>
            <person name="Hildebrand F."/>
            <person name="Pallen M.J."/>
        </authorList>
    </citation>
    <scope>NUCLEOTIDE SEQUENCE</scope>
    <source>
        <strain evidence="3">CHK188-5543</strain>
    </source>
</reference>
<evidence type="ECO:0000313" key="3">
    <source>
        <dbReference type="EMBL" id="HIX66280.1"/>
    </source>
</evidence>
<evidence type="ECO:0008006" key="5">
    <source>
        <dbReference type="Google" id="ProtNLM"/>
    </source>
</evidence>
<comment type="caution">
    <text evidence="3">The sequence shown here is derived from an EMBL/GenBank/DDBJ whole genome shotgun (WGS) entry which is preliminary data.</text>
</comment>
<reference evidence="3" key="2">
    <citation type="submission" date="2021-04" db="EMBL/GenBank/DDBJ databases">
        <authorList>
            <person name="Gilroy R."/>
        </authorList>
    </citation>
    <scope>NUCLEOTIDE SEQUENCE</scope>
    <source>
        <strain evidence="3">CHK188-5543</strain>
    </source>
</reference>
<evidence type="ECO:0000313" key="4">
    <source>
        <dbReference type="Proteomes" id="UP000886800"/>
    </source>
</evidence>
<proteinExistence type="predicted"/>
<name>A0A9D2B7M5_9FIRM</name>
<dbReference type="AlphaFoldDB" id="A0A9D2B7M5"/>
<organism evidence="3 4">
    <name type="scientific">Candidatus Anaerotruncus excrementipullorum</name>
    <dbReference type="NCBI Taxonomy" id="2838465"/>
    <lineage>
        <taxon>Bacteria</taxon>
        <taxon>Bacillati</taxon>
        <taxon>Bacillota</taxon>
        <taxon>Clostridia</taxon>
        <taxon>Eubacteriales</taxon>
        <taxon>Oscillospiraceae</taxon>
        <taxon>Anaerotruncus</taxon>
    </lineage>
</organism>
<evidence type="ECO:0000256" key="2">
    <source>
        <dbReference type="SAM" id="SignalP"/>
    </source>
</evidence>
<feature type="chain" id="PRO_5038459660" description="Lipoprotein" evidence="2">
    <location>
        <begin position="25"/>
        <end position="178"/>
    </location>
</feature>
<dbReference type="Proteomes" id="UP000886800">
    <property type="component" value="Unassembled WGS sequence"/>
</dbReference>
<gene>
    <name evidence="3" type="ORF">H9736_08540</name>
</gene>
<keyword evidence="2" id="KW-0732">Signal</keyword>